<accession>A0A7Y6TYU9</accession>
<keyword evidence="2" id="KW-1185">Reference proteome</keyword>
<evidence type="ECO:0000313" key="1">
    <source>
        <dbReference type="EMBL" id="NUZ08451.1"/>
    </source>
</evidence>
<protein>
    <submittedName>
        <fullName evidence="1">Uncharacterized protein</fullName>
    </submittedName>
</protein>
<name>A0A7Y6TYU9_9BURK</name>
<proteinExistence type="predicted"/>
<gene>
    <name evidence="1" type="ORF">HQN59_22120</name>
</gene>
<dbReference type="Proteomes" id="UP000529637">
    <property type="component" value="Unassembled WGS sequence"/>
</dbReference>
<reference evidence="1 2" key="1">
    <citation type="submission" date="2020-06" db="EMBL/GenBank/DDBJ databases">
        <title>Schlegella sp. ID0723 isolated from air conditioner.</title>
        <authorList>
            <person name="Kim D.Y."/>
            <person name="Kim D.-U."/>
        </authorList>
    </citation>
    <scope>NUCLEOTIDE SEQUENCE [LARGE SCALE GENOMIC DNA]</scope>
    <source>
        <strain evidence="1 2">ID0723</strain>
    </source>
</reference>
<dbReference type="AlphaFoldDB" id="A0A7Y6TYU9"/>
<dbReference type="EMBL" id="JABWMJ010000013">
    <property type="protein sequence ID" value="NUZ08451.1"/>
    <property type="molecule type" value="Genomic_DNA"/>
</dbReference>
<comment type="caution">
    <text evidence="1">The sequence shown here is derived from an EMBL/GenBank/DDBJ whole genome shotgun (WGS) entry which is preliminary data.</text>
</comment>
<dbReference type="RefSeq" id="WP_176071284.1">
    <property type="nucleotide sequence ID" value="NZ_JABWMJ010000013.1"/>
</dbReference>
<evidence type="ECO:0000313" key="2">
    <source>
        <dbReference type="Proteomes" id="UP000529637"/>
    </source>
</evidence>
<organism evidence="1 2">
    <name type="scientific">Piscinibacter koreensis</name>
    <dbReference type="NCBI Taxonomy" id="2742824"/>
    <lineage>
        <taxon>Bacteria</taxon>
        <taxon>Pseudomonadati</taxon>
        <taxon>Pseudomonadota</taxon>
        <taxon>Betaproteobacteria</taxon>
        <taxon>Burkholderiales</taxon>
        <taxon>Sphaerotilaceae</taxon>
        <taxon>Piscinibacter</taxon>
    </lineage>
</organism>
<sequence>MSKFWGQFINMVDTIVHAWATQLKAVQTGRLRAASAVVSISRGLLGRIVDMHQLPDRFALGFGRKCRLVHFVGGIRPRASLWRWIEPAFFVEANPAVPLVQHSAGTSGV</sequence>